<keyword evidence="11" id="KW-0121">Carboxypeptidase</keyword>
<dbReference type="InterPro" id="IPR024079">
    <property type="entry name" value="MetalloPept_cat_dom_sf"/>
</dbReference>
<comment type="caution">
    <text evidence="11">The sequence shown here is derived from an EMBL/GenBank/DDBJ whole genome shotgun (WGS) entry which is preliminary data.</text>
</comment>
<feature type="domain" description="Peptidase M3A/M3B catalytic" evidence="10">
    <location>
        <begin position="263"/>
        <end position="709"/>
    </location>
</feature>
<dbReference type="InterPro" id="IPR024077">
    <property type="entry name" value="Neurolysin/TOP_dom2"/>
</dbReference>
<dbReference type="InterPro" id="IPR001567">
    <property type="entry name" value="Pept_M3A_M3B_dom"/>
</dbReference>
<dbReference type="GO" id="GO:0008241">
    <property type="term" value="F:peptidyl-dipeptidase activity"/>
    <property type="evidence" value="ECO:0007669"/>
    <property type="project" value="UniProtKB-EC"/>
</dbReference>
<keyword evidence="12" id="KW-1185">Reference proteome</keyword>
<name>A0A7W9AQ17_9SPHN</name>
<dbReference type="PANTHER" id="PTHR43660">
    <property type="entry name" value="DIPEPTIDYL CARBOXYPEPTIDASE"/>
    <property type="match status" value="1"/>
</dbReference>
<keyword evidence="2 7" id="KW-0645">Protease</keyword>
<evidence type="ECO:0000313" key="11">
    <source>
        <dbReference type="EMBL" id="MBB5698291.1"/>
    </source>
</evidence>
<protein>
    <submittedName>
        <fullName evidence="11">Peptidyl-dipeptidase Dcp</fullName>
        <ecNumber evidence="11">3.4.15.5</ecNumber>
    </submittedName>
</protein>
<dbReference type="FunFam" id="3.40.390.10:FF:000009">
    <property type="entry name" value="Oligopeptidase A"/>
    <property type="match status" value="1"/>
</dbReference>
<keyword evidence="3 7" id="KW-0479">Metal-binding</keyword>
<evidence type="ECO:0000256" key="2">
    <source>
        <dbReference type="ARBA" id="ARBA00022670"/>
    </source>
</evidence>
<feature type="signal peptide" evidence="9">
    <location>
        <begin position="1"/>
        <end position="19"/>
    </location>
</feature>
<keyword evidence="9" id="KW-0732">Signal</keyword>
<dbReference type="AlphaFoldDB" id="A0A7W9AQ17"/>
<dbReference type="GO" id="GO:0046872">
    <property type="term" value="F:metal ion binding"/>
    <property type="evidence" value="ECO:0007669"/>
    <property type="project" value="UniProtKB-UniRule"/>
</dbReference>
<accession>A0A7W9AQ17</accession>
<reference evidence="11 12" key="1">
    <citation type="submission" date="2020-08" db="EMBL/GenBank/DDBJ databases">
        <title>Genomic Encyclopedia of Type Strains, Phase IV (KMG-IV): sequencing the most valuable type-strain genomes for metagenomic binning, comparative biology and taxonomic classification.</title>
        <authorList>
            <person name="Goeker M."/>
        </authorList>
    </citation>
    <scope>NUCLEOTIDE SEQUENCE [LARGE SCALE GENOMIC DNA]</scope>
    <source>
        <strain evidence="11 12">DSM 27244</strain>
    </source>
</reference>
<evidence type="ECO:0000256" key="7">
    <source>
        <dbReference type="RuleBase" id="RU003435"/>
    </source>
</evidence>
<organism evidence="11 12">
    <name type="scientific">Sphingomonas yantingensis</name>
    <dbReference type="NCBI Taxonomy" id="1241761"/>
    <lineage>
        <taxon>Bacteria</taxon>
        <taxon>Pseudomonadati</taxon>
        <taxon>Pseudomonadota</taxon>
        <taxon>Alphaproteobacteria</taxon>
        <taxon>Sphingomonadales</taxon>
        <taxon>Sphingomonadaceae</taxon>
        <taxon>Sphingomonas</taxon>
    </lineage>
</organism>
<dbReference type="GO" id="GO:0005829">
    <property type="term" value="C:cytosol"/>
    <property type="evidence" value="ECO:0007669"/>
    <property type="project" value="UniProtKB-ARBA"/>
</dbReference>
<dbReference type="GO" id="GO:0004180">
    <property type="term" value="F:carboxypeptidase activity"/>
    <property type="evidence" value="ECO:0007669"/>
    <property type="project" value="UniProtKB-KW"/>
</dbReference>
<dbReference type="GO" id="GO:0006508">
    <property type="term" value="P:proteolysis"/>
    <property type="evidence" value="ECO:0007669"/>
    <property type="project" value="UniProtKB-KW"/>
</dbReference>
<comment type="cofactor">
    <cofactor evidence="7">
        <name>Zn(2+)</name>
        <dbReference type="ChEBI" id="CHEBI:29105"/>
    </cofactor>
    <text evidence="7">Binds 1 zinc ion.</text>
</comment>
<keyword evidence="5 7" id="KW-0862">Zinc</keyword>
<dbReference type="Gene3D" id="3.40.390.10">
    <property type="entry name" value="Collagenase (Catalytic Domain)"/>
    <property type="match status" value="1"/>
</dbReference>
<sequence>MRVLAATATILLMSTSALAQTPPRAAEAPSGLPAANPFAQASTLPLQAPPFDRIKSTDYGPALIAGMAAQRAEINAITRARSAPTFDNTIAALEKSGRLLERAALAFYGVVGANTDDTLQKTQADLAPKFAAHQDAINLDPALFARVKTLYDKRTSLGLNPEQLQVLTLTYDNMVRAGAKLSPVDKATLSKYNAELSTLETAFQQKLLAAAKAGALVVDDKAKLAGLSEAEIAAAADAAKARGLPGKYVLTLQNTTQQPELATLKDRATREALFNASWTRAVKGDANDTRATIAEIAALRAKKAKLLGFPTWADYVLQDQMAKNPKTALGFMQQLGTPVAAEQRREAAELQAQIKATGGNFQLKPWDWDFYSEQVRKAKYDLNQDELKPYFEINKVLTDGVFYAANQLYGLTFKRRTDIPVYHPDVMVFEVNEENGAPVGLMYFDFWKRDNKNGGAWMSNFVNQSKLIGTKPVIYNVSNFTKPAAGQPALISFDDVTTMFHEFGHALHGLFANQTYPSVSGTNTARDFVEFPSQFNEHWALDPKVLPHYAVNYKDGSVIPQALVDKIKRAGTFNSGYSFGEALAAAEMDMSWHSLSEADGKQDPDAFEAKALAATGLDVTDVPPRYRSSYFLHIWGNGYSAGYYAYSWTKMLSANAFNWFEQHGGMTRANGQRFRDMILSKGHTEDYAPMFRAFNGADPQVGPLLKDLGLNADGTRIAAEPAGAAVSDGTAQPAAATPAK</sequence>
<evidence type="ECO:0000256" key="6">
    <source>
        <dbReference type="ARBA" id="ARBA00023049"/>
    </source>
</evidence>
<dbReference type="Pfam" id="PF01432">
    <property type="entry name" value="Peptidase_M3"/>
    <property type="match status" value="1"/>
</dbReference>
<keyword evidence="6 7" id="KW-0482">Metalloprotease</keyword>
<gene>
    <name evidence="11" type="ORF">FHR19_001636</name>
</gene>
<comment type="similarity">
    <text evidence="1 7">Belongs to the peptidase M3 family.</text>
</comment>
<evidence type="ECO:0000259" key="10">
    <source>
        <dbReference type="Pfam" id="PF01432"/>
    </source>
</evidence>
<evidence type="ECO:0000256" key="3">
    <source>
        <dbReference type="ARBA" id="ARBA00022723"/>
    </source>
</evidence>
<evidence type="ECO:0000256" key="9">
    <source>
        <dbReference type="SAM" id="SignalP"/>
    </source>
</evidence>
<proteinExistence type="inferred from homology"/>
<evidence type="ECO:0000313" key="12">
    <source>
        <dbReference type="Proteomes" id="UP000557739"/>
    </source>
</evidence>
<evidence type="ECO:0000256" key="8">
    <source>
        <dbReference type="SAM" id="MobiDB-lite"/>
    </source>
</evidence>
<dbReference type="CDD" id="cd06456">
    <property type="entry name" value="M3A_DCP"/>
    <property type="match status" value="1"/>
</dbReference>
<evidence type="ECO:0000256" key="5">
    <source>
        <dbReference type="ARBA" id="ARBA00022833"/>
    </source>
</evidence>
<keyword evidence="4 7" id="KW-0378">Hydrolase</keyword>
<dbReference type="InterPro" id="IPR034005">
    <property type="entry name" value="M3A_DCP"/>
</dbReference>
<dbReference type="InterPro" id="IPR045090">
    <property type="entry name" value="Pept_M3A_M3B"/>
</dbReference>
<dbReference type="Proteomes" id="UP000557739">
    <property type="component" value="Unassembled WGS sequence"/>
</dbReference>
<feature type="chain" id="PRO_5031062642" evidence="9">
    <location>
        <begin position="20"/>
        <end position="740"/>
    </location>
</feature>
<dbReference type="EMBL" id="JACIJJ010000002">
    <property type="protein sequence ID" value="MBB5698291.1"/>
    <property type="molecule type" value="Genomic_DNA"/>
</dbReference>
<dbReference type="Gene3D" id="1.10.1370.10">
    <property type="entry name" value="Neurolysin, domain 3"/>
    <property type="match status" value="1"/>
</dbReference>
<feature type="region of interest" description="Disordered" evidence="8">
    <location>
        <begin position="721"/>
        <end position="740"/>
    </location>
</feature>
<dbReference type="RefSeq" id="WP_184026782.1">
    <property type="nucleotide sequence ID" value="NZ_JACIJJ010000002.1"/>
</dbReference>
<dbReference type="EC" id="3.4.15.5" evidence="11"/>
<dbReference type="PANTHER" id="PTHR43660:SF1">
    <property type="entry name" value="DIPEPTIDYL CARBOXYPEPTIDASE"/>
    <property type="match status" value="1"/>
</dbReference>
<evidence type="ECO:0000256" key="4">
    <source>
        <dbReference type="ARBA" id="ARBA00022801"/>
    </source>
</evidence>
<dbReference type="SUPFAM" id="SSF55486">
    <property type="entry name" value="Metalloproteases ('zincins'), catalytic domain"/>
    <property type="match status" value="1"/>
</dbReference>
<dbReference type="GO" id="GO:0004222">
    <property type="term" value="F:metalloendopeptidase activity"/>
    <property type="evidence" value="ECO:0007669"/>
    <property type="project" value="InterPro"/>
</dbReference>
<evidence type="ECO:0000256" key="1">
    <source>
        <dbReference type="ARBA" id="ARBA00006040"/>
    </source>
</evidence>